<sequence>MDNCTSPTSTRTQNNRSRFYSHPTDYDQKLVMQAMTKPEPTKCSIIEEEKISDRKLKSAKNVCSDPNQLLEGISDMFINSELGVNYVSKNKVDWNVLSNSILNKFAPTHNIFHQQLEKMKSTQLDYLHEK</sequence>
<dbReference type="EMBL" id="HBII01013127">
    <property type="protein sequence ID" value="CAE0346663.1"/>
    <property type="molecule type" value="Transcribed_RNA"/>
</dbReference>
<name>A0A7S3J5Y5_9SPIT</name>
<proteinExistence type="predicted"/>
<organism evidence="2">
    <name type="scientific">Euplotes harpa</name>
    <dbReference type="NCBI Taxonomy" id="151035"/>
    <lineage>
        <taxon>Eukaryota</taxon>
        <taxon>Sar</taxon>
        <taxon>Alveolata</taxon>
        <taxon>Ciliophora</taxon>
        <taxon>Intramacronucleata</taxon>
        <taxon>Spirotrichea</taxon>
        <taxon>Hypotrichia</taxon>
        <taxon>Euplotida</taxon>
        <taxon>Euplotidae</taxon>
        <taxon>Euplotes</taxon>
    </lineage>
</organism>
<reference evidence="2" key="1">
    <citation type="submission" date="2021-01" db="EMBL/GenBank/DDBJ databases">
        <authorList>
            <person name="Corre E."/>
            <person name="Pelletier E."/>
            <person name="Niang G."/>
            <person name="Scheremetjew M."/>
            <person name="Finn R."/>
            <person name="Kale V."/>
            <person name="Holt S."/>
            <person name="Cochrane G."/>
            <person name="Meng A."/>
            <person name="Brown T."/>
            <person name="Cohen L."/>
        </authorList>
    </citation>
    <scope>NUCLEOTIDE SEQUENCE</scope>
    <source>
        <strain evidence="2">FSP1.4</strain>
    </source>
</reference>
<feature type="region of interest" description="Disordered" evidence="1">
    <location>
        <begin position="1"/>
        <end position="21"/>
    </location>
</feature>
<gene>
    <name evidence="2" type="ORF">EHAR0213_LOCUS5573</name>
</gene>
<protein>
    <submittedName>
        <fullName evidence="2">Uncharacterized protein</fullName>
    </submittedName>
</protein>
<evidence type="ECO:0000313" key="2">
    <source>
        <dbReference type="EMBL" id="CAE0346663.1"/>
    </source>
</evidence>
<dbReference type="AlphaFoldDB" id="A0A7S3J5Y5"/>
<evidence type="ECO:0000256" key="1">
    <source>
        <dbReference type="SAM" id="MobiDB-lite"/>
    </source>
</evidence>
<feature type="compositionally biased region" description="Polar residues" evidence="1">
    <location>
        <begin position="1"/>
        <end position="18"/>
    </location>
</feature>
<accession>A0A7S3J5Y5</accession>